<dbReference type="EMBL" id="VEVO01000011">
    <property type="protein sequence ID" value="KAF0035056.1"/>
    <property type="molecule type" value="Genomic_DNA"/>
</dbReference>
<evidence type="ECO:0000313" key="2">
    <source>
        <dbReference type="EMBL" id="KAF0035056.1"/>
    </source>
</evidence>
<reference evidence="2 3" key="1">
    <citation type="submission" date="2019-06" db="EMBL/GenBank/DDBJ databases">
        <title>Draft genomes of female and male turbot (Scophthalmus maximus).</title>
        <authorList>
            <person name="Xu H."/>
            <person name="Xu X.-W."/>
            <person name="Shao C."/>
            <person name="Chen S."/>
        </authorList>
    </citation>
    <scope>NUCLEOTIDE SEQUENCE [LARGE SCALE GENOMIC DNA]</scope>
    <source>
        <strain evidence="2">Ysfricsl-2016a</strain>
        <tissue evidence="2">Blood</tissue>
    </source>
</reference>
<proteinExistence type="predicted"/>
<comment type="caution">
    <text evidence="2">The sequence shown here is derived from an EMBL/GenBank/DDBJ whole genome shotgun (WGS) entry which is preliminary data.</text>
</comment>
<dbReference type="Proteomes" id="UP000438429">
    <property type="component" value="Unassembled WGS sequence"/>
</dbReference>
<evidence type="ECO:0000313" key="3">
    <source>
        <dbReference type="Proteomes" id="UP000438429"/>
    </source>
</evidence>
<dbReference type="AlphaFoldDB" id="A0A6A4SIQ2"/>
<sequence>MSAENTNFFICRETDGGRPPARSCTRTEERRGSDRGGCPRANSKSIPDCECATLFLGFSTPPPPRVARSNRKRQPQKEFRLEEEERNPRRHSGGGVEPCRSPGPLPRRTHRRAESLHPGPDPPRHDRVCGSRTIRGTWMNMSSSRR</sequence>
<protein>
    <submittedName>
        <fullName evidence="2">Uncharacterized protein</fullName>
    </submittedName>
</protein>
<evidence type="ECO:0000256" key="1">
    <source>
        <dbReference type="SAM" id="MobiDB-lite"/>
    </source>
</evidence>
<gene>
    <name evidence="2" type="ORF">F2P81_012814</name>
</gene>
<organism evidence="2 3">
    <name type="scientific">Scophthalmus maximus</name>
    <name type="common">Turbot</name>
    <name type="synonym">Psetta maxima</name>
    <dbReference type="NCBI Taxonomy" id="52904"/>
    <lineage>
        <taxon>Eukaryota</taxon>
        <taxon>Metazoa</taxon>
        <taxon>Chordata</taxon>
        <taxon>Craniata</taxon>
        <taxon>Vertebrata</taxon>
        <taxon>Euteleostomi</taxon>
        <taxon>Actinopterygii</taxon>
        <taxon>Neopterygii</taxon>
        <taxon>Teleostei</taxon>
        <taxon>Neoteleostei</taxon>
        <taxon>Acanthomorphata</taxon>
        <taxon>Carangaria</taxon>
        <taxon>Pleuronectiformes</taxon>
        <taxon>Pleuronectoidei</taxon>
        <taxon>Scophthalmidae</taxon>
        <taxon>Scophthalmus</taxon>
    </lineage>
</organism>
<accession>A0A6A4SIQ2</accession>
<name>A0A6A4SIQ2_SCOMX</name>
<feature type="region of interest" description="Disordered" evidence="1">
    <location>
        <begin position="1"/>
        <end position="146"/>
    </location>
</feature>
<feature type="compositionally biased region" description="Basic and acidic residues" evidence="1">
    <location>
        <begin position="25"/>
        <end position="34"/>
    </location>
</feature>